<keyword evidence="1" id="KW-0175">Coiled coil</keyword>
<evidence type="ECO:0000256" key="2">
    <source>
        <dbReference type="SAM" id="MobiDB-lite"/>
    </source>
</evidence>
<dbReference type="EMBL" id="CM029054">
    <property type="protein sequence ID" value="KAG2533637.1"/>
    <property type="molecule type" value="Genomic_DNA"/>
</dbReference>
<name>A0A8T0MAH9_PANVG</name>
<accession>A0A8T0MAH9</accession>
<comment type="caution">
    <text evidence="3">The sequence shown here is derived from an EMBL/GenBank/DDBJ whole genome shotgun (WGS) entry which is preliminary data.</text>
</comment>
<feature type="region of interest" description="Disordered" evidence="2">
    <location>
        <begin position="1"/>
        <end position="25"/>
    </location>
</feature>
<evidence type="ECO:0000256" key="1">
    <source>
        <dbReference type="SAM" id="Coils"/>
    </source>
</evidence>
<feature type="compositionally biased region" description="Basic and acidic residues" evidence="2">
    <location>
        <begin position="179"/>
        <end position="192"/>
    </location>
</feature>
<evidence type="ECO:0000313" key="3">
    <source>
        <dbReference type="EMBL" id="KAG2533637.1"/>
    </source>
</evidence>
<feature type="compositionally biased region" description="Acidic residues" evidence="2">
    <location>
        <begin position="13"/>
        <end position="22"/>
    </location>
</feature>
<feature type="coiled-coil region" evidence="1">
    <location>
        <begin position="98"/>
        <end position="125"/>
    </location>
</feature>
<evidence type="ECO:0000313" key="4">
    <source>
        <dbReference type="Proteomes" id="UP000823388"/>
    </source>
</evidence>
<feature type="region of interest" description="Disordered" evidence="2">
    <location>
        <begin position="323"/>
        <end position="345"/>
    </location>
</feature>
<protein>
    <submittedName>
        <fullName evidence="3">Uncharacterized protein</fullName>
    </submittedName>
</protein>
<organism evidence="3 4">
    <name type="scientific">Panicum virgatum</name>
    <name type="common">Blackwell switchgrass</name>
    <dbReference type="NCBI Taxonomy" id="38727"/>
    <lineage>
        <taxon>Eukaryota</taxon>
        <taxon>Viridiplantae</taxon>
        <taxon>Streptophyta</taxon>
        <taxon>Embryophyta</taxon>
        <taxon>Tracheophyta</taxon>
        <taxon>Spermatophyta</taxon>
        <taxon>Magnoliopsida</taxon>
        <taxon>Liliopsida</taxon>
        <taxon>Poales</taxon>
        <taxon>Poaceae</taxon>
        <taxon>PACMAD clade</taxon>
        <taxon>Panicoideae</taxon>
        <taxon>Panicodae</taxon>
        <taxon>Paniceae</taxon>
        <taxon>Panicinae</taxon>
        <taxon>Panicum</taxon>
        <taxon>Panicum sect. Hiantes</taxon>
    </lineage>
</organism>
<feature type="compositionally biased region" description="Pro residues" evidence="2">
    <location>
        <begin position="336"/>
        <end position="345"/>
    </location>
</feature>
<sequence length="345" mass="39474">MAKGSKHKTFDDSSSEEEDDDAPSYKELATLVRDQNDLIKKQSDKVEKLKSEKKELLNKCNNYSLLESKQNELLKEHAHSKKSFDILDGAFKKLKVSHNDLCLENKELKETNEELNTSFNDMRKEHEDVSTRYHLLQLAHKEALEANNTLESKIQAISSVGKLTSQVKKKIDQQSCEPSSDKEKSMEEKFDEQVNPLRKMSYEELELCLKEMTEEKDDILGMKRTMGVELVCLREEKQRLIHENQQVKKNLGDALKASKLCAKCKNNNGSNPSEEGNIIIKLKDKNDKLKSEMKSLSTGYKTLVKGNNKFSEMLANHSKQFEKNGIRFPPMKAKCKPPPAPKVPK</sequence>
<gene>
    <name evidence="3" type="ORF">PVAP13_9NG008126</name>
</gene>
<feature type="coiled-coil region" evidence="1">
    <location>
        <begin position="32"/>
        <end position="66"/>
    </location>
</feature>
<keyword evidence="4" id="KW-1185">Reference proteome</keyword>
<proteinExistence type="predicted"/>
<dbReference type="AlphaFoldDB" id="A0A8T0MAH9"/>
<feature type="region of interest" description="Disordered" evidence="2">
    <location>
        <begin position="171"/>
        <end position="192"/>
    </location>
</feature>
<dbReference type="Proteomes" id="UP000823388">
    <property type="component" value="Chromosome 9N"/>
</dbReference>
<reference evidence="3" key="1">
    <citation type="submission" date="2020-05" db="EMBL/GenBank/DDBJ databases">
        <title>WGS assembly of Panicum virgatum.</title>
        <authorList>
            <person name="Lovell J.T."/>
            <person name="Jenkins J."/>
            <person name="Shu S."/>
            <person name="Juenger T.E."/>
            <person name="Schmutz J."/>
        </authorList>
    </citation>
    <scope>NUCLEOTIDE SEQUENCE</scope>
    <source>
        <strain evidence="3">AP13</strain>
    </source>
</reference>